<accession>A0A916NQ71</accession>
<feature type="transmembrane region" description="Helical" evidence="8">
    <location>
        <begin position="251"/>
        <end position="270"/>
    </location>
</feature>
<dbReference type="GO" id="GO:0009234">
    <property type="term" value="P:menaquinone biosynthetic process"/>
    <property type="evidence" value="ECO:0007669"/>
    <property type="project" value="UniProtKB-UniRule"/>
</dbReference>
<evidence type="ECO:0000256" key="7">
    <source>
        <dbReference type="ARBA" id="ARBA00023136"/>
    </source>
</evidence>
<dbReference type="EMBL" id="OU015584">
    <property type="protein sequence ID" value="CAG5078451.1"/>
    <property type="molecule type" value="Genomic_DNA"/>
</dbReference>
<gene>
    <name evidence="8 11" type="primary">menA</name>
    <name evidence="11" type="ORF">CRYO30217_00675</name>
</gene>
<dbReference type="GO" id="GO:0046428">
    <property type="term" value="F:1,4-dihydroxy-2-naphthoate polyprenyltransferase activity"/>
    <property type="evidence" value="ECO:0007669"/>
    <property type="project" value="UniProtKB-UniRule"/>
</dbReference>
<feature type="chain" id="PRO_5037502257" description="1,4-dihydroxy-2-naphthoate octaprenyltransferase" evidence="10">
    <location>
        <begin position="33"/>
        <end position="307"/>
    </location>
</feature>
<dbReference type="AlphaFoldDB" id="A0A916NQ71"/>
<protein>
    <recommendedName>
        <fullName evidence="8 9">1,4-dihydroxy-2-naphthoate octaprenyltransferase</fullName>
        <shortName evidence="8">DHNA-octaprenyltransferase</shortName>
        <ecNumber evidence="8 9">2.5.1.74</ecNumber>
    </recommendedName>
</protein>
<sequence>MASVKDWISSFRLRTLPLALSCILAGSLFAYAKDEFDGNIMLLAAITTILLQVLSNIANDYGDGVKGTDNEHRVGPARAVQSQKISIKAMRNAIIINSLLAFGSGIILIYYALKDASTQDIYVFIGLGVLSILAAITYTIGKKAYGYSGLGDLFVFIFFGLVGVVGVYYLHTRSLDLFIFFPACFTGFMSMAVLNMNNMRDIENDKNSGKNTIVVKMGFDKAKNYHTTLLTLGMIAWISGVIILSNTMGNYLLLISLLPFILFFKNLVFVRKNLDPKNLDPQLKIIALGTFFTTVIGWLAVLITRLI</sequence>
<evidence type="ECO:0000256" key="10">
    <source>
        <dbReference type="SAM" id="SignalP"/>
    </source>
</evidence>
<dbReference type="RefSeq" id="WP_258540904.1">
    <property type="nucleotide sequence ID" value="NZ_OU015584.1"/>
</dbReference>
<dbReference type="InterPro" id="IPR000537">
    <property type="entry name" value="UbiA_prenyltransferase"/>
</dbReference>
<keyword evidence="2 8" id="KW-0474">Menaquinone biosynthesis</keyword>
<dbReference type="Pfam" id="PF01040">
    <property type="entry name" value="UbiA"/>
    <property type="match status" value="1"/>
</dbReference>
<dbReference type="PANTHER" id="PTHR13929">
    <property type="entry name" value="1,4-DIHYDROXY-2-NAPHTHOATE OCTAPRENYLTRANSFERASE"/>
    <property type="match status" value="1"/>
</dbReference>
<feature type="transmembrane region" description="Helical" evidence="8">
    <location>
        <begin position="94"/>
        <end position="113"/>
    </location>
</feature>
<feature type="transmembrane region" description="Helical" evidence="8">
    <location>
        <begin position="119"/>
        <end position="141"/>
    </location>
</feature>
<name>A0A916NQ71_9FLAO</name>
<proteinExistence type="inferred from homology"/>
<evidence type="ECO:0000313" key="11">
    <source>
        <dbReference type="EMBL" id="CAG5078451.1"/>
    </source>
</evidence>
<keyword evidence="6 8" id="KW-1133">Transmembrane helix</keyword>
<dbReference type="PANTHER" id="PTHR13929:SF0">
    <property type="entry name" value="UBIA PRENYLTRANSFERASE DOMAIN-CONTAINING PROTEIN 1"/>
    <property type="match status" value="1"/>
</dbReference>
<dbReference type="PIRSF" id="PIRSF005355">
    <property type="entry name" value="UBIAD1"/>
    <property type="match status" value="1"/>
</dbReference>
<dbReference type="InterPro" id="IPR026046">
    <property type="entry name" value="UBIAD1"/>
</dbReference>
<evidence type="ECO:0000256" key="2">
    <source>
        <dbReference type="ARBA" id="ARBA00022428"/>
    </source>
</evidence>
<keyword evidence="12" id="KW-1185">Reference proteome</keyword>
<dbReference type="Proteomes" id="UP000683507">
    <property type="component" value="Chromosome"/>
</dbReference>
<evidence type="ECO:0000256" key="9">
    <source>
        <dbReference type="NCBIfam" id="TIGR00751"/>
    </source>
</evidence>
<dbReference type="InterPro" id="IPR004657">
    <property type="entry name" value="MenA"/>
</dbReference>
<dbReference type="HAMAP" id="MF_01937">
    <property type="entry name" value="MenA_1"/>
    <property type="match status" value="1"/>
</dbReference>
<keyword evidence="4 8" id="KW-0808">Transferase</keyword>
<dbReference type="KEGG" id="ptan:CRYO30217_00675"/>
<keyword evidence="5 8" id="KW-0812">Transmembrane</keyword>
<feature type="transmembrane region" description="Helical" evidence="8">
    <location>
        <begin position="40"/>
        <end position="58"/>
    </location>
</feature>
<dbReference type="EC" id="2.5.1.74" evidence="8 9"/>
<keyword evidence="10" id="KW-0732">Signal</keyword>
<keyword evidence="3 8" id="KW-1003">Cell membrane</keyword>
<evidence type="ECO:0000256" key="1">
    <source>
        <dbReference type="ARBA" id="ARBA00004141"/>
    </source>
</evidence>
<evidence type="ECO:0000256" key="5">
    <source>
        <dbReference type="ARBA" id="ARBA00022692"/>
    </source>
</evidence>
<feature type="transmembrane region" description="Helical" evidence="8">
    <location>
        <begin position="225"/>
        <end position="245"/>
    </location>
</feature>
<evidence type="ECO:0000256" key="4">
    <source>
        <dbReference type="ARBA" id="ARBA00022679"/>
    </source>
</evidence>
<feature type="transmembrane region" description="Helical" evidence="8">
    <location>
        <begin position="153"/>
        <end position="171"/>
    </location>
</feature>
<dbReference type="Gene3D" id="1.10.357.140">
    <property type="entry name" value="UbiA prenyltransferase"/>
    <property type="match status" value="1"/>
</dbReference>
<dbReference type="NCBIfam" id="NF004750">
    <property type="entry name" value="PRK06080.1-2"/>
    <property type="match status" value="1"/>
</dbReference>
<evidence type="ECO:0000256" key="6">
    <source>
        <dbReference type="ARBA" id="ARBA00022989"/>
    </source>
</evidence>
<dbReference type="GO" id="GO:0042371">
    <property type="term" value="P:vitamin K biosynthetic process"/>
    <property type="evidence" value="ECO:0007669"/>
    <property type="project" value="TreeGrafter"/>
</dbReference>
<comment type="pathway">
    <text evidence="8">Quinol/quinone metabolism; menaquinone biosynthesis; menaquinol from 1,4-dihydroxy-2-naphthoate: step 1/2.</text>
</comment>
<comment type="catalytic activity">
    <reaction evidence="8">
        <text>an all-trans-polyprenyl diphosphate + 1,4-dihydroxy-2-naphthoate + H(+) = a 2-demethylmenaquinol + CO2 + diphosphate</text>
        <dbReference type="Rhea" id="RHEA:26478"/>
        <dbReference type="Rhea" id="RHEA-COMP:9563"/>
        <dbReference type="Rhea" id="RHEA-COMP:9564"/>
        <dbReference type="ChEBI" id="CHEBI:11173"/>
        <dbReference type="ChEBI" id="CHEBI:15378"/>
        <dbReference type="ChEBI" id="CHEBI:16526"/>
        <dbReference type="ChEBI" id="CHEBI:33019"/>
        <dbReference type="ChEBI" id="CHEBI:55437"/>
        <dbReference type="ChEBI" id="CHEBI:58914"/>
        <dbReference type="EC" id="2.5.1.74"/>
    </reaction>
</comment>
<dbReference type="InterPro" id="IPR044878">
    <property type="entry name" value="UbiA_sf"/>
</dbReference>
<comment type="subcellular location">
    <subcellularLocation>
        <location evidence="8">Cell membrane</location>
        <topology evidence="8">Multi-pass membrane protein</topology>
    </subcellularLocation>
    <subcellularLocation>
        <location evidence="1">Membrane</location>
        <topology evidence="1">Multi-pass membrane protein</topology>
    </subcellularLocation>
</comment>
<keyword evidence="7 8" id="KW-0472">Membrane</keyword>
<comment type="similarity">
    <text evidence="8">Belongs to the MenA family. Type 1 subfamily.</text>
</comment>
<feature type="transmembrane region" description="Helical" evidence="8">
    <location>
        <begin position="282"/>
        <end position="303"/>
    </location>
</feature>
<evidence type="ECO:0000313" key="12">
    <source>
        <dbReference type="Proteomes" id="UP000683507"/>
    </source>
</evidence>
<feature type="transmembrane region" description="Helical" evidence="8">
    <location>
        <begin position="177"/>
        <end position="196"/>
    </location>
</feature>
<evidence type="ECO:0000256" key="8">
    <source>
        <dbReference type="HAMAP-Rule" id="MF_01937"/>
    </source>
</evidence>
<dbReference type="CDD" id="cd13962">
    <property type="entry name" value="PT_UbiA_UBIAD1"/>
    <property type="match status" value="1"/>
</dbReference>
<reference evidence="11" key="1">
    <citation type="submission" date="2021-04" db="EMBL/GenBank/DDBJ databases">
        <authorList>
            <person name="Rodrigo-Torres L."/>
            <person name="Arahal R. D."/>
            <person name="Lucena T."/>
        </authorList>
    </citation>
    <scope>NUCLEOTIDE SEQUENCE</scope>
    <source>
        <strain evidence="11">AS29M-1</strain>
    </source>
</reference>
<dbReference type="GO" id="GO:0005886">
    <property type="term" value="C:plasma membrane"/>
    <property type="evidence" value="ECO:0007669"/>
    <property type="project" value="UniProtKB-SubCell"/>
</dbReference>
<organism evidence="11 12">
    <name type="scientific">Parvicella tangerina</name>
    <dbReference type="NCBI Taxonomy" id="2829795"/>
    <lineage>
        <taxon>Bacteria</taxon>
        <taxon>Pseudomonadati</taxon>
        <taxon>Bacteroidota</taxon>
        <taxon>Flavobacteriia</taxon>
        <taxon>Flavobacteriales</taxon>
        <taxon>Parvicellaceae</taxon>
        <taxon>Parvicella</taxon>
    </lineage>
</organism>
<evidence type="ECO:0000256" key="3">
    <source>
        <dbReference type="ARBA" id="ARBA00022475"/>
    </source>
</evidence>
<feature type="signal peptide" evidence="10">
    <location>
        <begin position="1"/>
        <end position="32"/>
    </location>
</feature>
<comment type="function">
    <text evidence="8">Conversion of 1,4-dihydroxy-2-naphthoate (DHNA) to demethylmenaquinone (DMK).</text>
</comment>
<dbReference type="NCBIfam" id="TIGR00751">
    <property type="entry name" value="menA"/>
    <property type="match status" value="1"/>
</dbReference>